<accession>A0A9W6WM16</accession>
<evidence type="ECO:0000313" key="2">
    <source>
        <dbReference type="Proteomes" id="UP001165083"/>
    </source>
</evidence>
<dbReference type="EMBL" id="BSXW01000012">
    <property type="protein sequence ID" value="GMF09569.1"/>
    <property type="molecule type" value="Genomic_DNA"/>
</dbReference>
<gene>
    <name evidence="1" type="ORF">Plil01_000046100</name>
</gene>
<comment type="caution">
    <text evidence="1">The sequence shown here is derived from an EMBL/GenBank/DDBJ whole genome shotgun (WGS) entry which is preliminary data.</text>
</comment>
<organism evidence="1 2">
    <name type="scientific">Phytophthora lilii</name>
    <dbReference type="NCBI Taxonomy" id="2077276"/>
    <lineage>
        <taxon>Eukaryota</taxon>
        <taxon>Sar</taxon>
        <taxon>Stramenopiles</taxon>
        <taxon>Oomycota</taxon>
        <taxon>Peronosporomycetes</taxon>
        <taxon>Peronosporales</taxon>
        <taxon>Peronosporaceae</taxon>
        <taxon>Phytophthora</taxon>
    </lineage>
</organism>
<name>A0A9W6WM16_9STRA</name>
<dbReference type="AlphaFoldDB" id="A0A9W6WM16"/>
<reference evidence="1" key="1">
    <citation type="submission" date="2023-04" db="EMBL/GenBank/DDBJ databases">
        <title>Phytophthora lilii NBRC 32176.</title>
        <authorList>
            <person name="Ichikawa N."/>
            <person name="Sato H."/>
            <person name="Tonouchi N."/>
        </authorList>
    </citation>
    <scope>NUCLEOTIDE SEQUENCE</scope>
    <source>
        <strain evidence="1">NBRC 32176</strain>
    </source>
</reference>
<dbReference type="Proteomes" id="UP001165083">
    <property type="component" value="Unassembled WGS sequence"/>
</dbReference>
<proteinExistence type="predicted"/>
<keyword evidence="2" id="KW-1185">Reference proteome</keyword>
<sequence>MSPSSSSTGLKKKAAICLGENGWSSWIVATRLANMAELVELNPLLQSMDNIDGASDENDKKLVISSLETYSRLNPDASSSSVQLTLTRSIADIYLHKLQRPELAVTKYLEALQVLAFLPTRDEDSTDCLQVELLRSVVKCYKKSCKSHVAIVIVFLILLRYVDSQSEGSMPMLKHII</sequence>
<protein>
    <submittedName>
        <fullName evidence="1">Unnamed protein product</fullName>
    </submittedName>
</protein>
<evidence type="ECO:0000313" key="1">
    <source>
        <dbReference type="EMBL" id="GMF09569.1"/>
    </source>
</evidence>